<proteinExistence type="predicted"/>
<feature type="region of interest" description="Disordered" evidence="1">
    <location>
        <begin position="15"/>
        <end position="38"/>
    </location>
</feature>
<dbReference type="KEGG" id="nsh:GXM_02161"/>
<evidence type="ECO:0000256" key="1">
    <source>
        <dbReference type="SAM" id="MobiDB-lite"/>
    </source>
</evidence>
<dbReference type="Proteomes" id="UP000326678">
    <property type="component" value="Chromosome Gxm1"/>
</dbReference>
<dbReference type="AlphaFoldDB" id="A0A5P8VX20"/>
<sequence>MQFIEAPPRIFIVMGGGSPPSRHSQLEAGNESNEIYQL</sequence>
<evidence type="ECO:0000313" key="3">
    <source>
        <dbReference type="Proteomes" id="UP000326678"/>
    </source>
</evidence>
<reference evidence="2 3" key="1">
    <citation type="submission" date="2019-10" db="EMBL/GenBank/DDBJ databases">
        <title>Genomic and transcriptomic insights into the perfect genentic adaptation of a filamentous nitrogen-fixing cyanobacterium to rice fields.</title>
        <authorList>
            <person name="Chen Z."/>
        </authorList>
    </citation>
    <scope>NUCLEOTIDE SEQUENCE [LARGE SCALE GENOMIC DNA]</scope>
    <source>
        <strain evidence="2">CCNUC1</strain>
    </source>
</reference>
<keyword evidence="3" id="KW-1185">Reference proteome</keyword>
<evidence type="ECO:0000313" key="2">
    <source>
        <dbReference type="EMBL" id="QFS44686.1"/>
    </source>
</evidence>
<organism evidence="2 3">
    <name type="scientific">Nostoc sphaeroides CCNUC1</name>
    <dbReference type="NCBI Taxonomy" id="2653204"/>
    <lineage>
        <taxon>Bacteria</taxon>
        <taxon>Bacillati</taxon>
        <taxon>Cyanobacteriota</taxon>
        <taxon>Cyanophyceae</taxon>
        <taxon>Nostocales</taxon>
        <taxon>Nostocaceae</taxon>
        <taxon>Nostoc</taxon>
    </lineage>
</organism>
<accession>A0A5P8VX20</accession>
<name>A0A5P8VX20_9NOSO</name>
<dbReference type="EMBL" id="CP045226">
    <property type="protein sequence ID" value="QFS44686.1"/>
    <property type="molecule type" value="Genomic_DNA"/>
</dbReference>
<protein>
    <submittedName>
        <fullName evidence="2">Uncharacterized protein</fullName>
    </submittedName>
</protein>
<gene>
    <name evidence="2" type="ORF">GXM_02161</name>
</gene>